<dbReference type="Gene3D" id="1.10.10.10">
    <property type="entry name" value="Winged helix-like DNA-binding domain superfamily/Winged helix DNA-binding domain"/>
    <property type="match status" value="1"/>
</dbReference>
<keyword evidence="2" id="KW-0238">DNA-binding</keyword>
<dbReference type="PROSITE" id="PS00894">
    <property type="entry name" value="HTH_DEOR_1"/>
    <property type="match status" value="1"/>
</dbReference>
<dbReference type="InterPro" id="IPR001034">
    <property type="entry name" value="DeoR_HTH"/>
</dbReference>
<dbReference type="PANTHER" id="PTHR30363">
    <property type="entry name" value="HTH-TYPE TRANSCRIPTIONAL REGULATOR SRLR-RELATED"/>
    <property type="match status" value="1"/>
</dbReference>
<dbReference type="InterPro" id="IPR036388">
    <property type="entry name" value="WH-like_DNA-bd_sf"/>
</dbReference>
<organism evidence="5 6">
    <name type="scientific">[Clostridium] aminophilum</name>
    <dbReference type="NCBI Taxonomy" id="1526"/>
    <lineage>
        <taxon>Bacteria</taxon>
        <taxon>Bacillati</taxon>
        <taxon>Bacillota</taxon>
        <taxon>Clostridia</taxon>
        <taxon>Lachnospirales</taxon>
        <taxon>Lachnospiraceae</taxon>
    </lineage>
</organism>
<reference evidence="5 6" key="1">
    <citation type="submission" date="2016-10" db="EMBL/GenBank/DDBJ databases">
        <authorList>
            <person name="de Groot N.N."/>
        </authorList>
    </citation>
    <scope>NUCLEOTIDE SEQUENCE [LARGE SCALE GENOMIC DNA]</scope>
    <source>
        <strain evidence="5 6">KH1P1</strain>
    </source>
</reference>
<dbReference type="AlphaFoldDB" id="A0A1I0CZU1"/>
<accession>A0A1I0CZU1</accession>
<dbReference type="Proteomes" id="UP000199820">
    <property type="component" value="Unassembled WGS sequence"/>
</dbReference>
<dbReference type="InterPro" id="IPR050313">
    <property type="entry name" value="Carb_Metab_HTH_regulators"/>
</dbReference>
<dbReference type="SUPFAM" id="SSF100950">
    <property type="entry name" value="NagB/RpiA/CoA transferase-like"/>
    <property type="match status" value="1"/>
</dbReference>
<dbReference type="InterPro" id="IPR037171">
    <property type="entry name" value="NagB/RpiA_transferase-like"/>
</dbReference>
<keyword evidence="1" id="KW-0805">Transcription regulation</keyword>
<evidence type="ECO:0000259" key="4">
    <source>
        <dbReference type="PROSITE" id="PS51000"/>
    </source>
</evidence>
<sequence length="262" mass="28845">MMEVSTTLTEERYDSILAIVNSERSATVQELAERLNVSESTVRRDLTALDKIGRLIKVHGGATAVELEYSTRDLSMREKQSLNYEEKEQIAAYAAKMIRPDDFVYIDAGSTTQLLVEKITELSATYVTNSISHASVLAAKGCTVFILGGRVKSITDALVGSRTVAALEDYNFTIGFFGTNGADEKHGYTTPDLVESMVKKTAMEHTHHRYVLCDHSKLGTISSVKFAEFGFATVITGTLNSDKYRKCRNVVEVSGPDLHSNV</sequence>
<keyword evidence="6" id="KW-1185">Reference proteome</keyword>
<keyword evidence="3" id="KW-0804">Transcription</keyword>
<dbReference type="SMART" id="SM00420">
    <property type="entry name" value="HTH_DEOR"/>
    <property type="match status" value="1"/>
</dbReference>
<feature type="domain" description="HTH deoR-type" evidence="4">
    <location>
        <begin position="9"/>
        <end position="64"/>
    </location>
</feature>
<dbReference type="InterPro" id="IPR018356">
    <property type="entry name" value="Tscrpt_reg_HTH_DeoR_CS"/>
</dbReference>
<dbReference type="STRING" id="1526.SAMN02910262_01401"/>
<dbReference type="PANTHER" id="PTHR30363:SF44">
    <property type="entry name" value="AGA OPERON TRANSCRIPTIONAL REPRESSOR-RELATED"/>
    <property type="match status" value="1"/>
</dbReference>
<evidence type="ECO:0000313" key="6">
    <source>
        <dbReference type="Proteomes" id="UP000199820"/>
    </source>
</evidence>
<evidence type="ECO:0000256" key="1">
    <source>
        <dbReference type="ARBA" id="ARBA00023015"/>
    </source>
</evidence>
<dbReference type="OrthoDB" id="9797223at2"/>
<evidence type="ECO:0000256" key="2">
    <source>
        <dbReference type="ARBA" id="ARBA00023125"/>
    </source>
</evidence>
<name>A0A1I0CZU1_9FIRM</name>
<evidence type="ECO:0000313" key="5">
    <source>
        <dbReference type="EMBL" id="SET25328.1"/>
    </source>
</evidence>
<dbReference type="SMART" id="SM01134">
    <property type="entry name" value="DeoRC"/>
    <property type="match status" value="1"/>
</dbReference>
<dbReference type="eggNOG" id="COG1349">
    <property type="taxonomic scope" value="Bacteria"/>
</dbReference>
<proteinExistence type="predicted"/>
<dbReference type="PRINTS" id="PR00037">
    <property type="entry name" value="HTHLACR"/>
</dbReference>
<dbReference type="Pfam" id="PF00455">
    <property type="entry name" value="DeoRC"/>
    <property type="match status" value="1"/>
</dbReference>
<dbReference type="Gene3D" id="3.40.50.1360">
    <property type="match status" value="1"/>
</dbReference>
<gene>
    <name evidence="5" type="ORF">SAMN04487771_100947</name>
</gene>
<dbReference type="PROSITE" id="PS51000">
    <property type="entry name" value="HTH_DEOR_2"/>
    <property type="match status" value="1"/>
</dbReference>
<dbReference type="SUPFAM" id="SSF46785">
    <property type="entry name" value="Winged helix' DNA-binding domain"/>
    <property type="match status" value="1"/>
</dbReference>
<dbReference type="RefSeq" id="WP_074648991.1">
    <property type="nucleotide sequence ID" value="NZ_FOIL01000009.1"/>
</dbReference>
<dbReference type="Pfam" id="PF08220">
    <property type="entry name" value="HTH_DeoR"/>
    <property type="match status" value="1"/>
</dbReference>
<protein>
    <submittedName>
        <fullName evidence="5">Transcriptional regulator, DeoR family</fullName>
    </submittedName>
</protein>
<dbReference type="EMBL" id="FOIL01000009">
    <property type="protein sequence ID" value="SET25328.1"/>
    <property type="molecule type" value="Genomic_DNA"/>
</dbReference>
<dbReference type="InterPro" id="IPR036390">
    <property type="entry name" value="WH_DNA-bd_sf"/>
</dbReference>
<dbReference type="InterPro" id="IPR014036">
    <property type="entry name" value="DeoR-like_C"/>
</dbReference>
<evidence type="ECO:0000256" key="3">
    <source>
        <dbReference type="ARBA" id="ARBA00023163"/>
    </source>
</evidence>
<dbReference type="GO" id="GO:0003677">
    <property type="term" value="F:DNA binding"/>
    <property type="evidence" value="ECO:0007669"/>
    <property type="project" value="UniProtKB-KW"/>
</dbReference>
<dbReference type="GO" id="GO:0003700">
    <property type="term" value="F:DNA-binding transcription factor activity"/>
    <property type="evidence" value="ECO:0007669"/>
    <property type="project" value="InterPro"/>
</dbReference>